<evidence type="ECO:0000256" key="6">
    <source>
        <dbReference type="ARBA" id="ARBA00022692"/>
    </source>
</evidence>
<evidence type="ECO:0000256" key="10">
    <source>
        <dbReference type="SAM" id="Phobius"/>
    </source>
</evidence>
<evidence type="ECO:0000259" key="11">
    <source>
        <dbReference type="PROSITE" id="PS50109"/>
    </source>
</evidence>
<reference evidence="13 14" key="1">
    <citation type="submission" date="2021-11" db="EMBL/GenBank/DDBJ databases">
        <title>Genome sequence.</title>
        <authorList>
            <person name="Sun Q."/>
        </authorList>
    </citation>
    <scope>NUCLEOTIDE SEQUENCE [LARGE SCALE GENOMIC DNA]</scope>
    <source>
        <strain evidence="13 14">KCTC 12005</strain>
    </source>
</reference>
<dbReference type="PROSITE" id="PS50109">
    <property type="entry name" value="HIS_KIN"/>
    <property type="match status" value="1"/>
</dbReference>
<comment type="catalytic activity">
    <reaction evidence="1">
        <text>ATP + protein L-histidine = ADP + protein N-phospho-L-histidine.</text>
        <dbReference type="EC" id="2.7.13.3"/>
    </reaction>
</comment>
<feature type="domain" description="HAMP" evidence="12">
    <location>
        <begin position="194"/>
        <end position="248"/>
    </location>
</feature>
<dbReference type="EC" id="2.7.13.3" evidence="3"/>
<dbReference type="InterPro" id="IPR005467">
    <property type="entry name" value="His_kinase_dom"/>
</dbReference>
<dbReference type="InterPro" id="IPR003594">
    <property type="entry name" value="HATPase_dom"/>
</dbReference>
<keyword evidence="9" id="KW-0902">Two-component regulatory system</keyword>
<dbReference type="GO" id="GO:0000155">
    <property type="term" value="F:phosphorelay sensor kinase activity"/>
    <property type="evidence" value="ECO:0007669"/>
    <property type="project" value="InterPro"/>
</dbReference>
<dbReference type="PANTHER" id="PTHR45436">
    <property type="entry name" value="SENSOR HISTIDINE KINASE YKOH"/>
    <property type="match status" value="1"/>
</dbReference>
<dbReference type="Pfam" id="PF00512">
    <property type="entry name" value="HisKA"/>
    <property type="match status" value="1"/>
</dbReference>
<dbReference type="Pfam" id="PF02518">
    <property type="entry name" value="HATPase_c"/>
    <property type="match status" value="1"/>
</dbReference>
<gene>
    <name evidence="13" type="ORF">LPW39_06660</name>
</gene>
<dbReference type="InterPro" id="IPR050428">
    <property type="entry name" value="TCS_sensor_his_kinase"/>
</dbReference>
<evidence type="ECO:0000256" key="4">
    <source>
        <dbReference type="ARBA" id="ARBA00022553"/>
    </source>
</evidence>
<evidence type="ECO:0000256" key="1">
    <source>
        <dbReference type="ARBA" id="ARBA00000085"/>
    </source>
</evidence>
<comment type="caution">
    <text evidence="13">The sequence shown here is derived from an EMBL/GenBank/DDBJ whole genome shotgun (WGS) entry which is preliminary data.</text>
</comment>
<keyword evidence="8 10" id="KW-1133">Transmembrane helix</keyword>
<evidence type="ECO:0000256" key="5">
    <source>
        <dbReference type="ARBA" id="ARBA00022679"/>
    </source>
</evidence>
<evidence type="ECO:0000256" key="2">
    <source>
        <dbReference type="ARBA" id="ARBA00004370"/>
    </source>
</evidence>
<dbReference type="InterPro" id="IPR003661">
    <property type="entry name" value="HisK_dim/P_dom"/>
</dbReference>
<dbReference type="SUPFAM" id="SSF55874">
    <property type="entry name" value="ATPase domain of HSP90 chaperone/DNA topoisomerase II/histidine kinase"/>
    <property type="match status" value="1"/>
</dbReference>
<evidence type="ECO:0000256" key="3">
    <source>
        <dbReference type="ARBA" id="ARBA00012438"/>
    </source>
</evidence>
<dbReference type="RefSeq" id="WP_230772847.1">
    <property type="nucleotide sequence ID" value="NZ_JAJNCT010000005.1"/>
</dbReference>
<dbReference type="AlphaFoldDB" id="A0AAW4XT59"/>
<keyword evidence="5" id="KW-0808">Transferase</keyword>
<evidence type="ECO:0000259" key="12">
    <source>
        <dbReference type="PROSITE" id="PS50885"/>
    </source>
</evidence>
<keyword evidence="14" id="KW-1185">Reference proteome</keyword>
<evidence type="ECO:0000256" key="8">
    <source>
        <dbReference type="ARBA" id="ARBA00022989"/>
    </source>
</evidence>
<dbReference type="InterPro" id="IPR036097">
    <property type="entry name" value="HisK_dim/P_sf"/>
</dbReference>
<dbReference type="SMART" id="SM00387">
    <property type="entry name" value="HATPase_c"/>
    <property type="match status" value="1"/>
</dbReference>
<accession>A0AAW4XT59</accession>
<dbReference type="CDD" id="cd00082">
    <property type="entry name" value="HisKA"/>
    <property type="match status" value="1"/>
</dbReference>
<name>A0AAW4XT59_9BURK</name>
<dbReference type="Proteomes" id="UP001199260">
    <property type="component" value="Unassembled WGS sequence"/>
</dbReference>
<protein>
    <recommendedName>
        <fullName evidence="3">histidine kinase</fullName>
        <ecNumber evidence="3">2.7.13.3</ecNumber>
    </recommendedName>
</protein>
<dbReference type="EMBL" id="JAJNCT010000005">
    <property type="protein sequence ID" value="MCD2164813.1"/>
    <property type="molecule type" value="Genomic_DNA"/>
</dbReference>
<dbReference type="GO" id="GO:0005886">
    <property type="term" value="C:plasma membrane"/>
    <property type="evidence" value="ECO:0007669"/>
    <property type="project" value="TreeGrafter"/>
</dbReference>
<feature type="transmembrane region" description="Helical" evidence="10">
    <location>
        <begin position="32"/>
        <end position="50"/>
    </location>
</feature>
<organism evidence="13 14">
    <name type="scientific">Comamonas koreensis</name>
    <dbReference type="NCBI Taxonomy" id="160825"/>
    <lineage>
        <taxon>Bacteria</taxon>
        <taxon>Pseudomonadati</taxon>
        <taxon>Pseudomonadota</taxon>
        <taxon>Betaproteobacteria</taxon>
        <taxon>Burkholderiales</taxon>
        <taxon>Comamonadaceae</taxon>
        <taxon>Comamonas</taxon>
    </lineage>
</organism>
<dbReference type="Gene3D" id="1.10.287.130">
    <property type="match status" value="1"/>
</dbReference>
<dbReference type="PANTHER" id="PTHR45436:SF1">
    <property type="entry name" value="SENSOR PROTEIN QSEC"/>
    <property type="match status" value="1"/>
</dbReference>
<dbReference type="InterPro" id="IPR036890">
    <property type="entry name" value="HATPase_C_sf"/>
</dbReference>
<proteinExistence type="predicted"/>
<keyword evidence="6 10" id="KW-0812">Transmembrane</keyword>
<keyword evidence="7 13" id="KW-0418">Kinase</keyword>
<dbReference type="PROSITE" id="PS50885">
    <property type="entry name" value="HAMP"/>
    <property type="match status" value="1"/>
</dbReference>
<keyword evidence="10" id="KW-0472">Membrane</keyword>
<dbReference type="Gene3D" id="3.30.565.10">
    <property type="entry name" value="Histidine kinase-like ATPase, C-terminal domain"/>
    <property type="match status" value="1"/>
</dbReference>
<evidence type="ECO:0000313" key="13">
    <source>
        <dbReference type="EMBL" id="MCD2164813.1"/>
    </source>
</evidence>
<feature type="domain" description="Histidine kinase" evidence="11">
    <location>
        <begin position="256"/>
        <end position="475"/>
    </location>
</feature>
<dbReference type="SUPFAM" id="SSF47384">
    <property type="entry name" value="Homodimeric domain of signal transducing histidine kinase"/>
    <property type="match status" value="1"/>
</dbReference>
<sequence>MSTTATTTSTTNRPSPLPSLRMRVLRHVRSPLVWTWLLGTVFMMALANHFTQSAFDRALLDDAYAIASHLRADDEGQVALQLTDSELKAALFDQAEYVYYAVYRSDGSQLAGEPLPLLPWNESEPVSYRETLYNGQLVRAVALRSAVGEQQLSIVMMHTTRVRDSLIQHLFLYAAIPQLTLLVLLLWWLHHRIGQDMAPLAALQRSLSRRDARDLAPIPPSAPATTREIEQLRQTTNALLARIADNVEAQREFAGNVAHEVRTPLAGIKALADYGLGHADPAVLQQQLQRISDSVARASHLVDQLLLLALSDEASAVQLAPVAAAEQVQQAVLRHWDAASRARIDLGAEGLDTAEAEQLRIAADANLLAAMLDNLILNALRYGGQSVTVALQAADDGGSVELAVIDDGPGMSEDQCQAAMQRWQQGPSGQSLGQGAGLGLAIVAKLAHLQQARFQLAPRSEGPGLRASLVFSAVQNRAPGAP</sequence>
<evidence type="ECO:0000256" key="7">
    <source>
        <dbReference type="ARBA" id="ARBA00022777"/>
    </source>
</evidence>
<dbReference type="CDD" id="cd00075">
    <property type="entry name" value="HATPase"/>
    <property type="match status" value="1"/>
</dbReference>
<dbReference type="InterPro" id="IPR003660">
    <property type="entry name" value="HAMP_dom"/>
</dbReference>
<dbReference type="Pfam" id="PF08521">
    <property type="entry name" value="2CSK_N"/>
    <property type="match status" value="1"/>
</dbReference>
<keyword evidence="4" id="KW-0597">Phosphoprotein</keyword>
<feature type="transmembrane region" description="Helical" evidence="10">
    <location>
        <begin position="170"/>
        <end position="189"/>
    </location>
</feature>
<dbReference type="SMART" id="SM00388">
    <property type="entry name" value="HisKA"/>
    <property type="match status" value="1"/>
</dbReference>
<evidence type="ECO:0000256" key="9">
    <source>
        <dbReference type="ARBA" id="ARBA00023012"/>
    </source>
</evidence>
<comment type="subcellular location">
    <subcellularLocation>
        <location evidence="2">Membrane</location>
    </subcellularLocation>
</comment>
<evidence type="ECO:0000313" key="14">
    <source>
        <dbReference type="Proteomes" id="UP001199260"/>
    </source>
</evidence>
<dbReference type="InterPro" id="IPR013727">
    <property type="entry name" value="2CSK_N"/>
</dbReference>